<dbReference type="AlphaFoldDB" id="A0AAQ3PPL1"/>
<reference evidence="2 3" key="1">
    <citation type="submission" date="2024-02" db="EMBL/GenBank/DDBJ databases">
        <title>High-quality chromosome-scale genome assembly of Pensacola bahiagrass (Paspalum notatum Flugge var. saurae).</title>
        <authorList>
            <person name="Vega J.M."/>
            <person name="Podio M."/>
            <person name="Orjuela J."/>
            <person name="Siena L.A."/>
            <person name="Pessino S.C."/>
            <person name="Combes M.C."/>
            <person name="Mariac C."/>
            <person name="Albertini E."/>
            <person name="Pupilli F."/>
            <person name="Ortiz J.P.A."/>
            <person name="Leblanc O."/>
        </authorList>
    </citation>
    <scope>NUCLEOTIDE SEQUENCE [LARGE SCALE GENOMIC DNA]</scope>
    <source>
        <strain evidence="2">R1</strain>
        <tissue evidence="2">Leaf</tissue>
    </source>
</reference>
<proteinExistence type="predicted"/>
<sequence length="128" mass="13643">PEESRPADLPNAQRPLPAVVACIVLSVPATSSSPSSLCVVLSAPANILPVPVCEASTSKTSTQVHRHRLHCRLGAGRILPPSPRPRSLQPPRPARAQHKPPYLQVPFNSSPIDRTIHGRTSSCRSVGT</sequence>
<accession>A0AAQ3PPL1</accession>
<dbReference type="EMBL" id="CP144745">
    <property type="protein sequence ID" value="WVZ54380.1"/>
    <property type="molecule type" value="Genomic_DNA"/>
</dbReference>
<dbReference type="Proteomes" id="UP001341281">
    <property type="component" value="Chromosome 01"/>
</dbReference>
<feature type="non-terminal residue" evidence="2">
    <location>
        <position position="1"/>
    </location>
</feature>
<name>A0AAQ3PPL1_PASNO</name>
<protein>
    <submittedName>
        <fullName evidence="2">Uncharacterized protein</fullName>
    </submittedName>
</protein>
<evidence type="ECO:0000313" key="3">
    <source>
        <dbReference type="Proteomes" id="UP001341281"/>
    </source>
</evidence>
<feature type="compositionally biased region" description="Polar residues" evidence="1">
    <location>
        <begin position="106"/>
        <end position="128"/>
    </location>
</feature>
<evidence type="ECO:0000256" key="1">
    <source>
        <dbReference type="SAM" id="MobiDB-lite"/>
    </source>
</evidence>
<feature type="compositionally biased region" description="Pro residues" evidence="1">
    <location>
        <begin position="80"/>
        <end position="93"/>
    </location>
</feature>
<evidence type="ECO:0000313" key="2">
    <source>
        <dbReference type="EMBL" id="WVZ54380.1"/>
    </source>
</evidence>
<organism evidence="2 3">
    <name type="scientific">Paspalum notatum var. saurae</name>
    <dbReference type="NCBI Taxonomy" id="547442"/>
    <lineage>
        <taxon>Eukaryota</taxon>
        <taxon>Viridiplantae</taxon>
        <taxon>Streptophyta</taxon>
        <taxon>Embryophyta</taxon>
        <taxon>Tracheophyta</taxon>
        <taxon>Spermatophyta</taxon>
        <taxon>Magnoliopsida</taxon>
        <taxon>Liliopsida</taxon>
        <taxon>Poales</taxon>
        <taxon>Poaceae</taxon>
        <taxon>PACMAD clade</taxon>
        <taxon>Panicoideae</taxon>
        <taxon>Andropogonodae</taxon>
        <taxon>Paspaleae</taxon>
        <taxon>Paspalinae</taxon>
        <taxon>Paspalum</taxon>
    </lineage>
</organism>
<keyword evidence="3" id="KW-1185">Reference proteome</keyword>
<gene>
    <name evidence="2" type="ORF">U9M48_005186</name>
</gene>
<feature type="region of interest" description="Disordered" evidence="1">
    <location>
        <begin position="75"/>
        <end position="128"/>
    </location>
</feature>